<evidence type="ECO:0000313" key="3">
    <source>
        <dbReference type="Proteomes" id="UP000654075"/>
    </source>
</evidence>
<dbReference type="EMBL" id="CAJNNV010004255">
    <property type="protein sequence ID" value="CAE8590417.1"/>
    <property type="molecule type" value="Genomic_DNA"/>
</dbReference>
<keyword evidence="1" id="KW-0472">Membrane</keyword>
<organism evidence="2 3">
    <name type="scientific">Polarella glacialis</name>
    <name type="common">Dinoflagellate</name>
    <dbReference type="NCBI Taxonomy" id="89957"/>
    <lineage>
        <taxon>Eukaryota</taxon>
        <taxon>Sar</taxon>
        <taxon>Alveolata</taxon>
        <taxon>Dinophyceae</taxon>
        <taxon>Suessiales</taxon>
        <taxon>Suessiaceae</taxon>
        <taxon>Polarella</taxon>
    </lineage>
</organism>
<evidence type="ECO:0000256" key="1">
    <source>
        <dbReference type="SAM" id="Phobius"/>
    </source>
</evidence>
<name>A0A813DXK8_POLGL</name>
<dbReference type="AlphaFoldDB" id="A0A813DXK8"/>
<keyword evidence="1" id="KW-0812">Transmembrane</keyword>
<keyword evidence="1" id="KW-1133">Transmembrane helix</keyword>
<protein>
    <submittedName>
        <fullName evidence="2">Uncharacterized protein</fullName>
    </submittedName>
</protein>
<comment type="caution">
    <text evidence="2">The sequence shown here is derived from an EMBL/GenBank/DDBJ whole genome shotgun (WGS) entry which is preliminary data.</text>
</comment>
<feature type="transmembrane region" description="Helical" evidence="1">
    <location>
        <begin position="7"/>
        <end position="27"/>
    </location>
</feature>
<evidence type="ECO:0000313" key="2">
    <source>
        <dbReference type="EMBL" id="CAE8590417.1"/>
    </source>
</evidence>
<proteinExistence type="predicted"/>
<gene>
    <name evidence="2" type="ORF">PGLA1383_LOCUS9139</name>
</gene>
<dbReference type="Proteomes" id="UP000654075">
    <property type="component" value="Unassembled WGS sequence"/>
</dbReference>
<keyword evidence="3" id="KW-1185">Reference proteome</keyword>
<feature type="transmembrane region" description="Helical" evidence="1">
    <location>
        <begin position="135"/>
        <end position="157"/>
    </location>
</feature>
<sequence>MDCFSRVWLMMSGCFVLVGICVAVYGATTIQNAEASDYNPATCTRVKELGPTCTRSSGRRRVSCSWSCTYTMHSDVPGATDHDAPGGANNDSCTQFSCTSNSAFNCTTGCTSVVQDGEEVRLTFTSQAAEVTGGVLLLCFGLLFCCIASCFFCCGLGTGMGREPPGSSDSDSA</sequence>
<accession>A0A813DXK8</accession>
<reference evidence="2" key="1">
    <citation type="submission" date="2021-02" db="EMBL/GenBank/DDBJ databases">
        <authorList>
            <person name="Dougan E. K."/>
            <person name="Rhodes N."/>
            <person name="Thang M."/>
            <person name="Chan C."/>
        </authorList>
    </citation>
    <scope>NUCLEOTIDE SEQUENCE</scope>
</reference>